<dbReference type="KEGG" id="mik:FOE78_03215"/>
<dbReference type="Proteomes" id="UP000319263">
    <property type="component" value="Chromosome"/>
</dbReference>
<evidence type="ECO:0000256" key="1">
    <source>
        <dbReference type="SAM" id="Coils"/>
    </source>
</evidence>
<keyword evidence="3" id="KW-0812">Transmembrane</keyword>
<protein>
    <submittedName>
        <fullName evidence="5">DUF1707 domain-containing protein</fullName>
    </submittedName>
</protein>
<sequence>MYAIIARAPIRPAENSSCEGAEDRDRREDTYWVSNWSQPVPQRIGDAERDQAAEFLREHHAQGRLDAEEFDERVTAALTAKWQSDLDRLFLDLPAPTPRTVQRSAQASAATASAPRPPKMSNVWPIAAAAIWPLTIALFILSKGEAWFLILAAIALTTTWHRRRGLMTSARFRYDAELQARERAERRRLEAERRRLDDERRKWDPPA</sequence>
<evidence type="ECO:0000313" key="5">
    <source>
        <dbReference type="EMBL" id="QDP95053.1"/>
    </source>
</evidence>
<accession>A0A516PV68</accession>
<evidence type="ECO:0000256" key="3">
    <source>
        <dbReference type="SAM" id="Phobius"/>
    </source>
</evidence>
<dbReference type="InterPro" id="IPR012551">
    <property type="entry name" value="DUF1707_SHOCT-like"/>
</dbReference>
<dbReference type="AlphaFoldDB" id="A0A516PV68"/>
<dbReference type="PANTHER" id="PTHR40763:SF5">
    <property type="entry name" value="MEMBRANE PROTEIN"/>
    <property type="match status" value="1"/>
</dbReference>
<gene>
    <name evidence="5" type="ORF">FOE78_03215</name>
</gene>
<dbReference type="Pfam" id="PF08044">
    <property type="entry name" value="DUF1707"/>
    <property type="match status" value="1"/>
</dbReference>
<evidence type="ECO:0000259" key="4">
    <source>
        <dbReference type="Pfam" id="PF08044"/>
    </source>
</evidence>
<name>A0A516PV68_9ACTN</name>
<dbReference type="PANTHER" id="PTHR40763">
    <property type="entry name" value="MEMBRANE PROTEIN-RELATED"/>
    <property type="match status" value="1"/>
</dbReference>
<keyword evidence="6" id="KW-1185">Reference proteome</keyword>
<organism evidence="5 6">
    <name type="scientific">Microlunatus elymi</name>
    <dbReference type="NCBI Taxonomy" id="2596828"/>
    <lineage>
        <taxon>Bacteria</taxon>
        <taxon>Bacillati</taxon>
        <taxon>Actinomycetota</taxon>
        <taxon>Actinomycetes</taxon>
        <taxon>Propionibacteriales</taxon>
        <taxon>Propionibacteriaceae</taxon>
        <taxon>Microlunatus</taxon>
    </lineage>
</organism>
<feature type="domain" description="DUF1707" evidence="4">
    <location>
        <begin position="43"/>
        <end position="94"/>
    </location>
</feature>
<dbReference type="EMBL" id="CP041692">
    <property type="protein sequence ID" value="QDP95053.1"/>
    <property type="molecule type" value="Genomic_DNA"/>
</dbReference>
<dbReference type="OrthoDB" id="3534574at2"/>
<feature type="coiled-coil region" evidence="1">
    <location>
        <begin position="174"/>
        <end position="202"/>
    </location>
</feature>
<feature type="region of interest" description="Disordered" evidence="2">
    <location>
        <begin position="100"/>
        <end position="119"/>
    </location>
</feature>
<keyword evidence="1" id="KW-0175">Coiled coil</keyword>
<keyword evidence="3" id="KW-0472">Membrane</keyword>
<evidence type="ECO:0000313" key="6">
    <source>
        <dbReference type="Proteomes" id="UP000319263"/>
    </source>
</evidence>
<feature type="compositionally biased region" description="Low complexity" evidence="2">
    <location>
        <begin position="100"/>
        <end position="114"/>
    </location>
</feature>
<feature type="transmembrane region" description="Helical" evidence="3">
    <location>
        <begin position="123"/>
        <end position="140"/>
    </location>
</feature>
<evidence type="ECO:0000256" key="2">
    <source>
        <dbReference type="SAM" id="MobiDB-lite"/>
    </source>
</evidence>
<proteinExistence type="predicted"/>
<keyword evidence="3" id="KW-1133">Transmembrane helix</keyword>
<reference evidence="5 6" key="1">
    <citation type="submission" date="2019-07" db="EMBL/GenBank/DDBJ databases">
        <title>Microlunatus dokdonensis sp. nov. isolated from the rhizospheric soil of the wild plant Elymus tsukushiensis.</title>
        <authorList>
            <person name="Ghim S.-Y."/>
            <person name="Hwang Y.-J."/>
            <person name="Son J.-S."/>
            <person name="Shin J.-H."/>
        </authorList>
    </citation>
    <scope>NUCLEOTIDE SEQUENCE [LARGE SCALE GENOMIC DNA]</scope>
    <source>
        <strain evidence="5 6">KUDC0627</strain>
    </source>
</reference>
<feature type="transmembrane region" description="Helical" evidence="3">
    <location>
        <begin position="146"/>
        <end position="163"/>
    </location>
</feature>